<accession>A0AAQ0C152</accession>
<gene>
    <name evidence="1" type="ORF">GKQ51_09255</name>
</gene>
<dbReference type="AlphaFoldDB" id="A0AAQ0C152"/>
<dbReference type="EMBL" id="CP066310">
    <property type="protein sequence ID" value="QQE90435.1"/>
    <property type="molecule type" value="Genomic_DNA"/>
</dbReference>
<evidence type="ECO:0000313" key="2">
    <source>
        <dbReference type="Proteomes" id="UP000596192"/>
    </source>
</evidence>
<evidence type="ECO:0000313" key="1">
    <source>
        <dbReference type="EMBL" id="QQE90435.1"/>
    </source>
</evidence>
<sequence>MSTLAWTDERIAYAMELHYGEGLKWACVALLMNTQPRTVHRAVREAEQRGMRQSNRRAA</sequence>
<reference evidence="1 2" key="1">
    <citation type="submission" date="2020-12" db="EMBL/GenBank/DDBJ databases">
        <title>Genomic Analysis and Response surface optimization of nitrogen-fixing conditions for A. chroococcum strain HR1, Isolation from rhizosphere soil.</title>
        <authorList>
            <person name="Li J."/>
            <person name="Yang H."/>
            <person name="Liu H."/>
            <person name="Wang C."/>
            <person name="Tian Y."/>
            <person name="Lu X.Y."/>
        </authorList>
    </citation>
    <scope>NUCLEOTIDE SEQUENCE [LARGE SCALE GENOMIC DNA]</scope>
    <source>
        <strain evidence="1 2">HR1</strain>
    </source>
</reference>
<dbReference type="Proteomes" id="UP000596192">
    <property type="component" value="Chromosome"/>
</dbReference>
<proteinExistence type="predicted"/>
<name>A0AAQ0C152_9GAMM</name>
<organism evidence="1 2">
    <name type="scientific">Azotobacter chroococcum</name>
    <dbReference type="NCBI Taxonomy" id="353"/>
    <lineage>
        <taxon>Bacteria</taxon>
        <taxon>Pseudomonadati</taxon>
        <taxon>Pseudomonadota</taxon>
        <taxon>Gammaproteobacteria</taxon>
        <taxon>Pseudomonadales</taxon>
        <taxon>Pseudomonadaceae</taxon>
        <taxon>Azotobacter</taxon>
    </lineage>
</organism>
<protein>
    <submittedName>
        <fullName evidence="1">Uncharacterized protein</fullName>
    </submittedName>
</protein>
<dbReference type="RefSeq" id="WP_198867755.1">
    <property type="nucleotide sequence ID" value="NZ_CP066310.1"/>
</dbReference>